<evidence type="ECO:0000313" key="3">
    <source>
        <dbReference type="WBParaSite" id="GPUH_0002443501-mRNA-1"/>
    </source>
</evidence>
<evidence type="ECO:0000313" key="2">
    <source>
        <dbReference type="Proteomes" id="UP000271098"/>
    </source>
</evidence>
<protein>
    <submittedName>
        <fullName evidence="3">DDE_Tnp_1 domain-containing protein</fullName>
    </submittedName>
</protein>
<organism evidence="3">
    <name type="scientific">Gongylonema pulchrum</name>
    <dbReference type="NCBI Taxonomy" id="637853"/>
    <lineage>
        <taxon>Eukaryota</taxon>
        <taxon>Metazoa</taxon>
        <taxon>Ecdysozoa</taxon>
        <taxon>Nematoda</taxon>
        <taxon>Chromadorea</taxon>
        <taxon>Rhabditida</taxon>
        <taxon>Spirurina</taxon>
        <taxon>Spiruromorpha</taxon>
        <taxon>Spiruroidea</taxon>
        <taxon>Gongylonematidae</taxon>
        <taxon>Gongylonema</taxon>
    </lineage>
</organism>
<dbReference type="InterPro" id="IPR011042">
    <property type="entry name" value="6-blade_b-propeller_TolB-like"/>
</dbReference>
<dbReference type="Proteomes" id="UP000271098">
    <property type="component" value="Unassembled WGS sequence"/>
</dbReference>
<accession>A0A183ETW4</accession>
<reference evidence="3" key="1">
    <citation type="submission" date="2016-06" db="UniProtKB">
        <authorList>
            <consortium name="WormBaseParasite"/>
        </authorList>
    </citation>
    <scope>IDENTIFICATION</scope>
</reference>
<sequence>MYWLDRGYEPAALFSASMAGENVTRLHFADDENCTQDAHSLTLDPELGILFWTQPHRSTVRAVALRYSLKTVNF</sequence>
<dbReference type="AlphaFoldDB" id="A0A183ETW4"/>
<name>A0A183ETW4_9BILA</name>
<dbReference type="WBParaSite" id="GPUH_0002443501-mRNA-1">
    <property type="protein sequence ID" value="GPUH_0002443501-mRNA-1"/>
    <property type="gene ID" value="GPUH_0002443501"/>
</dbReference>
<reference evidence="1 2" key="2">
    <citation type="submission" date="2018-11" db="EMBL/GenBank/DDBJ databases">
        <authorList>
            <consortium name="Pathogen Informatics"/>
        </authorList>
    </citation>
    <scope>NUCLEOTIDE SEQUENCE [LARGE SCALE GENOMIC DNA]</scope>
</reference>
<evidence type="ECO:0000313" key="1">
    <source>
        <dbReference type="EMBL" id="VDN42790.1"/>
    </source>
</evidence>
<dbReference type="EMBL" id="UYRT01101035">
    <property type="protein sequence ID" value="VDN42790.1"/>
    <property type="molecule type" value="Genomic_DNA"/>
</dbReference>
<keyword evidence="2" id="KW-1185">Reference proteome</keyword>
<proteinExistence type="predicted"/>
<dbReference type="Gene3D" id="2.120.10.30">
    <property type="entry name" value="TolB, C-terminal domain"/>
    <property type="match status" value="1"/>
</dbReference>
<gene>
    <name evidence="1" type="ORF">GPUH_LOCUS24403</name>
</gene>